<evidence type="ECO:0000313" key="2">
    <source>
        <dbReference type="Proteomes" id="UP000317982"/>
    </source>
</evidence>
<accession>A0A545ANQ1</accession>
<proteinExistence type="predicted"/>
<evidence type="ECO:0000313" key="1">
    <source>
        <dbReference type="EMBL" id="TQS42947.1"/>
    </source>
</evidence>
<dbReference type="OrthoDB" id="4481150at2"/>
<dbReference type="InParanoid" id="A0A545ANQ1"/>
<dbReference type="AlphaFoldDB" id="A0A545ANQ1"/>
<dbReference type="EMBL" id="VIRS01000015">
    <property type="protein sequence ID" value="TQS42947.1"/>
    <property type="molecule type" value="Genomic_DNA"/>
</dbReference>
<name>A0A545ANQ1_9ACTN</name>
<organism evidence="1 2">
    <name type="scientific">Cryptosporangium phraense</name>
    <dbReference type="NCBI Taxonomy" id="2593070"/>
    <lineage>
        <taxon>Bacteria</taxon>
        <taxon>Bacillati</taxon>
        <taxon>Actinomycetota</taxon>
        <taxon>Actinomycetes</taxon>
        <taxon>Cryptosporangiales</taxon>
        <taxon>Cryptosporangiaceae</taxon>
        <taxon>Cryptosporangium</taxon>
    </lineage>
</organism>
<sequence>MLVRASSAGVSLDAPRDFTTLSLILEDPGAESSAARVGRWIDRDHLVVPAETLATMAGPVASETGWRAGFDQMIAYATAKGWVDGAGGIRIHVESRPGG</sequence>
<protein>
    <submittedName>
        <fullName evidence="1">Uncharacterized protein</fullName>
    </submittedName>
</protein>
<gene>
    <name evidence="1" type="ORF">FL583_21115</name>
</gene>
<dbReference type="Proteomes" id="UP000317982">
    <property type="component" value="Unassembled WGS sequence"/>
</dbReference>
<reference evidence="1 2" key="1">
    <citation type="submission" date="2019-07" db="EMBL/GenBank/DDBJ databases">
        <title>Cryptosporangium phraense sp. nov., isolated from plant litter.</title>
        <authorList>
            <person name="Suriyachadkun C."/>
        </authorList>
    </citation>
    <scope>NUCLEOTIDE SEQUENCE [LARGE SCALE GENOMIC DNA]</scope>
    <source>
        <strain evidence="1 2">A-T 5661</strain>
    </source>
</reference>
<dbReference type="RefSeq" id="WP_142706434.1">
    <property type="nucleotide sequence ID" value="NZ_VIRS01000015.1"/>
</dbReference>
<keyword evidence="2" id="KW-1185">Reference proteome</keyword>
<comment type="caution">
    <text evidence="1">The sequence shown here is derived from an EMBL/GenBank/DDBJ whole genome shotgun (WGS) entry which is preliminary data.</text>
</comment>